<dbReference type="Proteomes" id="UP000001449">
    <property type="component" value="Chromosome 7"/>
</dbReference>
<protein>
    <recommendedName>
        <fullName evidence="1">NadR/Ttd14 AAA domain-containing protein</fullName>
    </recommendedName>
</protein>
<sequence>SGGPLPQDLSDLTPAELNSVVPPAPLYKIVLTGGPCGGKTTSLARLSPYLRERGFEVITCPEAFSLLVSNGMAFDYLGAVDGMSAVVQDTVMDIQIGLEDGFERVLRARGKPAVLLCDRGLMDGSAYMKSEEWEKLMNKRDVGCVSELREGRYNAVFHLVTAAEGAEKFYTLDNNEVRTETPELARELDHMTRNAWVGHPNLKIFDNSTDFETKMQRVVEEMARLVGLPHSLERVTTKFLLKREPDLSAFPEGVAYQIFDVEKVYLYEESTSNHDNITKEYSFIRKRTSLNKDGQASGSKKRIITKREYNSLFNNRDKNRHVVRQKRISFLWNIQSFNVHVYQEPVHDIC</sequence>
<dbReference type="AlphaFoldDB" id="B5YNE1"/>
<dbReference type="CDD" id="cd01983">
    <property type="entry name" value="SIMIBI"/>
    <property type="match status" value="1"/>
</dbReference>
<dbReference type="SUPFAM" id="SSF52540">
    <property type="entry name" value="P-loop containing nucleoside triphosphate hydrolases"/>
    <property type="match status" value="1"/>
</dbReference>
<dbReference type="Pfam" id="PF13521">
    <property type="entry name" value="AAA_28"/>
    <property type="match status" value="1"/>
</dbReference>
<feature type="non-terminal residue" evidence="2">
    <location>
        <position position="350"/>
    </location>
</feature>
<dbReference type="KEGG" id="tps:THAPS_263228"/>
<dbReference type="eggNOG" id="ENOG502QVQD">
    <property type="taxonomic scope" value="Eukaryota"/>
</dbReference>
<dbReference type="PANTHER" id="PTHR34932">
    <property type="entry name" value="TRPL TRANSLOCATION DEFECT PROTEIN 14"/>
    <property type="match status" value="1"/>
</dbReference>
<dbReference type="InterPro" id="IPR027417">
    <property type="entry name" value="P-loop_NTPase"/>
</dbReference>
<dbReference type="GO" id="GO:0005525">
    <property type="term" value="F:GTP binding"/>
    <property type="evidence" value="ECO:0000318"/>
    <property type="project" value="GO_Central"/>
</dbReference>
<name>B5YNE1_THAPS</name>
<proteinExistence type="predicted"/>
<dbReference type="InterPro" id="IPR038727">
    <property type="entry name" value="NadR/Ttd14_AAA_dom"/>
</dbReference>
<reference evidence="2 3" key="1">
    <citation type="journal article" date="2004" name="Science">
        <title>The genome of the diatom Thalassiosira pseudonana: ecology, evolution, and metabolism.</title>
        <authorList>
            <person name="Armbrust E.V."/>
            <person name="Berges J.A."/>
            <person name="Bowler C."/>
            <person name="Green B.R."/>
            <person name="Martinez D."/>
            <person name="Putnam N.H."/>
            <person name="Zhou S."/>
            <person name="Allen A.E."/>
            <person name="Apt K.E."/>
            <person name="Bechner M."/>
            <person name="Brzezinski M.A."/>
            <person name="Chaal B.K."/>
            <person name="Chiovitti A."/>
            <person name="Davis A.K."/>
            <person name="Demarest M.S."/>
            <person name="Detter J.C."/>
            <person name="Glavina T."/>
            <person name="Goodstein D."/>
            <person name="Hadi M.Z."/>
            <person name="Hellsten U."/>
            <person name="Hildebrand M."/>
            <person name="Jenkins B.D."/>
            <person name="Jurka J."/>
            <person name="Kapitonov V.V."/>
            <person name="Kroger N."/>
            <person name="Lau W.W."/>
            <person name="Lane T.W."/>
            <person name="Larimer F.W."/>
            <person name="Lippmeier J.C."/>
            <person name="Lucas S."/>
            <person name="Medina M."/>
            <person name="Montsant A."/>
            <person name="Obornik M."/>
            <person name="Parker M.S."/>
            <person name="Palenik B."/>
            <person name="Pazour G.J."/>
            <person name="Richardson P.M."/>
            <person name="Rynearson T.A."/>
            <person name="Saito M.A."/>
            <person name="Schwartz D.C."/>
            <person name="Thamatrakoln K."/>
            <person name="Valentin K."/>
            <person name="Vardi A."/>
            <person name="Wilkerson F.P."/>
            <person name="Rokhsar D.S."/>
        </authorList>
    </citation>
    <scope>NUCLEOTIDE SEQUENCE [LARGE SCALE GENOMIC DNA]</scope>
    <source>
        <strain evidence="2 3">CCMP1335</strain>
    </source>
</reference>
<feature type="non-terminal residue" evidence="2">
    <location>
        <position position="1"/>
    </location>
</feature>
<evidence type="ECO:0000313" key="2">
    <source>
        <dbReference type="EMBL" id="ACI64614.1"/>
    </source>
</evidence>
<dbReference type="InParanoid" id="B5YNE1"/>
<evidence type="ECO:0000313" key="3">
    <source>
        <dbReference type="Proteomes" id="UP000001449"/>
    </source>
</evidence>
<gene>
    <name evidence="2" type="ORF">THAPS_263228</name>
</gene>
<dbReference type="FunFam" id="3.40.50.300:FF:002703">
    <property type="entry name" value="Predicted protein"/>
    <property type="match status" value="1"/>
</dbReference>
<dbReference type="GeneID" id="7447114"/>
<feature type="domain" description="NadR/Ttd14 AAA" evidence="1">
    <location>
        <begin position="28"/>
        <end position="213"/>
    </location>
</feature>
<dbReference type="Gene3D" id="3.40.50.300">
    <property type="entry name" value="P-loop containing nucleotide triphosphate hydrolases"/>
    <property type="match status" value="1"/>
</dbReference>
<dbReference type="HOGENOM" id="CLU_037796_0_0_1"/>
<keyword evidence="3" id="KW-1185">Reference proteome</keyword>
<organism evidence="2 3">
    <name type="scientific">Thalassiosira pseudonana</name>
    <name type="common">Marine diatom</name>
    <name type="synonym">Cyclotella nana</name>
    <dbReference type="NCBI Taxonomy" id="35128"/>
    <lineage>
        <taxon>Eukaryota</taxon>
        <taxon>Sar</taxon>
        <taxon>Stramenopiles</taxon>
        <taxon>Ochrophyta</taxon>
        <taxon>Bacillariophyta</taxon>
        <taxon>Coscinodiscophyceae</taxon>
        <taxon>Thalassiosirophycidae</taxon>
        <taxon>Thalassiosirales</taxon>
        <taxon>Thalassiosiraceae</taxon>
        <taxon>Thalassiosira</taxon>
    </lineage>
</organism>
<dbReference type="PaxDb" id="35128-Thaps263228"/>
<dbReference type="OMA" id="THGKQDE"/>
<dbReference type="GO" id="GO:0070300">
    <property type="term" value="F:phosphatidic acid binding"/>
    <property type="evidence" value="ECO:0000318"/>
    <property type="project" value="GO_Central"/>
</dbReference>
<dbReference type="GO" id="GO:0035091">
    <property type="term" value="F:phosphatidylinositol binding"/>
    <property type="evidence" value="ECO:0000318"/>
    <property type="project" value="GO_Central"/>
</dbReference>
<accession>B5YNE1</accession>
<reference evidence="2 3" key="2">
    <citation type="journal article" date="2008" name="Nature">
        <title>The Phaeodactylum genome reveals the evolutionary history of diatom genomes.</title>
        <authorList>
            <person name="Bowler C."/>
            <person name="Allen A.E."/>
            <person name="Badger J.H."/>
            <person name="Grimwood J."/>
            <person name="Jabbari K."/>
            <person name="Kuo A."/>
            <person name="Maheswari U."/>
            <person name="Martens C."/>
            <person name="Maumus F."/>
            <person name="Otillar R.P."/>
            <person name="Rayko E."/>
            <person name="Salamov A."/>
            <person name="Vandepoele K."/>
            <person name="Beszteri B."/>
            <person name="Gruber A."/>
            <person name="Heijde M."/>
            <person name="Katinka M."/>
            <person name="Mock T."/>
            <person name="Valentin K."/>
            <person name="Verret F."/>
            <person name="Berges J.A."/>
            <person name="Brownlee C."/>
            <person name="Cadoret J.P."/>
            <person name="Chiovitti A."/>
            <person name="Choi C.J."/>
            <person name="Coesel S."/>
            <person name="De Martino A."/>
            <person name="Detter J.C."/>
            <person name="Durkin C."/>
            <person name="Falciatore A."/>
            <person name="Fournet J."/>
            <person name="Haruta M."/>
            <person name="Huysman M.J."/>
            <person name="Jenkins B.D."/>
            <person name="Jiroutova K."/>
            <person name="Jorgensen R.E."/>
            <person name="Joubert Y."/>
            <person name="Kaplan A."/>
            <person name="Kroger N."/>
            <person name="Kroth P.G."/>
            <person name="La Roche J."/>
            <person name="Lindquist E."/>
            <person name="Lommer M."/>
            <person name="Martin-Jezequel V."/>
            <person name="Lopez P.J."/>
            <person name="Lucas S."/>
            <person name="Mangogna M."/>
            <person name="McGinnis K."/>
            <person name="Medlin L.K."/>
            <person name="Montsant A."/>
            <person name="Oudot-Le Secq M.P."/>
            <person name="Napoli C."/>
            <person name="Obornik M."/>
            <person name="Parker M.S."/>
            <person name="Petit J.L."/>
            <person name="Porcel B.M."/>
            <person name="Poulsen N."/>
            <person name="Robison M."/>
            <person name="Rychlewski L."/>
            <person name="Rynearson T.A."/>
            <person name="Schmutz J."/>
            <person name="Shapiro H."/>
            <person name="Siaut M."/>
            <person name="Stanley M."/>
            <person name="Sussman M.R."/>
            <person name="Taylor A.R."/>
            <person name="Vardi A."/>
            <person name="von Dassow P."/>
            <person name="Vyverman W."/>
            <person name="Willis A."/>
            <person name="Wyrwicz L.S."/>
            <person name="Rokhsar D.S."/>
            <person name="Weissenbach J."/>
            <person name="Armbrust E.V."/>
            <person name="Green B.R."/>
            <person name="Van de Peer Y."/>
            <person name="Grigoriev I.V."/>
        </authorList>
    </citation>
    <scope>NUCLEOTIDE SEQUENCE [LARGE SCALE GENOMIC DNA]</scope>
    <source>
        <strain evidence="2 3">CCMP1335</strain>
    </source>
</reference>
<dbReference type="InterPro" id="IPR053227">
    <property type="entry name" value="TRPL-trafficking_regulator"/>
</dbReference>
<dbReference type="PANTHER" id="PTHR34932:SF1">
    <property type="entry name" value="TRPL TRANSLOCATION DEFECT PROTEIN 14"/>
    <property type="match status" value="1"/>
</dbReference>
<evidence type="ECO:0000259" key="1">
    <source>
        <dbReference type="Pfam" id="PF13521"/>
    </source>
</evidence>
<dbReference type="RefSeq" id="XP_002295897.1">
    <property type="nucleotide sequence ID" value="XM_002295861.1"/>
</dbReference>
<dbReference type="EMBL" id="CP001160">
    <property type="protein sequence ID" value="ACI64614.1"/>
    <property type="molecule type" value="Genomic_DNA"/>
</dbReference>